<keyword evidence="3" id="KW-1185">Reference proteome</keyword>
<feature type="domain" description="Glycosyl transferase family 1" evidence="1">
    <location>
        <begin position="241"/>
        <end position="409"/>
    </location>
</feature>
<dbReference type="GO" id="GO:0016757">
    <property type="term" value="F:glycosyltransferase activity"/>
    <property type="evidence" value="ECO:0007669"/>
    <property type="project" value="InterPro"/>
</dbReference>
<dbReference type="Pfam" id="PF00534">
    <property type="entry name" value="Glycos_transf_1"/>
    <property type="match status" value="1"/>
</dbReference>
<dbReference type="OrthoDB" id="132546at2157"/>
<name>H2C804_9CREN</name>
<dbReference type="eggNOG" id="arCOG01408">
    <property type="taxonomic scope" value="Archaea"/>
</dbReference>
<sequence>MRVAINTQTPPVRFTLTYRDLLEKYGDLELPVDLSLLSESDFQVAVGGVARMMLGLIRKMNLGRTRWVALGPGYPPQASLQNIELHLVDLPPNVLSLYTKFKEGLYNEAHGISRYNIVGQEYIAYATYNWYSASKLLEFYLDTDVYFVNDFQQLLVGGIIGPSAPALLWYHIPFVPEKMGDRTREFLVRSFEGFDLVILSTRRDLEGLVRAGGKVRAKQIYPFIDPQAYEKPSTAEQQSTLNKFGIGEDEKVVLLVGRMDPIKSQDIAIKAIKKLDAKLVLAGNGSFTSKTLGHDKASVWVKKLRDLTQETGVKDKVIFTGYVTEKELASLYMRSDVVILTSRTEGFGLTVCEAWNYQKPVVVSKGAGVSELVIEGVNGYTFPSDSYDELAEAIRRTFKEGDKLGSMGRETLRQCSLEYAVDKIKEAMEEAMKGYPKRETD</sequence>
<organism evidence="2 3">
    <name type="scientific">Metallosphaera yellowstonensis MK1</name>
    <dbReference type="NCBI Taxonomy" id="671065"/>
    <lineage>
        <taxon>Archaea</taxon>
        <taxon>Thermoproteota</taxon>
        <taxon>Thermoprotei</taxon>
        <taxon>Sulfolobales</taxon>
        <taxon>Sulfolobaceae</taxon>
        <taxon>Metallosphaera</taxon>
    </lineage>
</organism>
<dbReference type="Gene3D" id="3.40.50.2000">
    <property type="entry name" value="Glycogen Phosphorylase B"/>
    <property type="match status" value="2"/>
</dbReference>
<keyword evidence="2" id="KW-0808">Transferase</keyword>
<reference evidence="2 3" key="1">
    <citation type="submission" date="2012-01" db="EMBL/GenBank/DDBJ databases">
        <title>Improved High-Quality Draft sequence of Metallosphaera yellowstonensis MK1.</title>
        <authorList>
            <consortium name="US DOE Joint Genome Institute"/>
            <person name="Lucas S."/>
            <person name="Han J."/>
            <person name="Cheng J.-F."/>
            <person name="Goodwin L."/>
            <person name="Pitluck S."/>
            <person name="Peters L."/>
            <person name="Teshima H."/>
            <person name="Detter J.C."/>
            <person name="Han C."/>
            <person name="Tapia R."/>
            <person name="Land M."/>
            <person name="Hauser L."/>
            <person name="Kyrpides N."/>
            <person name="Kozubal M."/>
            <person name="Macur R.E."/>
            <person name="Jay Z."/>
            <person name="Inskeep W."/>
            <person name="Woyke T."/>
        </authorList>
    </citation>
    <scope>NUCLEOTIDE SEQUENCE [LARGE SCALE GENOMIC DNA]</scope>
    <source>
        <strain evidence="2 3">MK1</strain>
    </source>
</reference>
<dbReference type="STRING" id="671065.MetMK1DRAFT_00027040"/>
<dbReference type="SUPFAM" id="SSF53756">
    <property type="entry name" value="UDP-Glycosyltransferase/glycogen phosphorylase"/>
    <property type="match status" value="1"/>
</dbReference>
<dbReference type="EMBL" id="JH597770">
    <property type="protein sequence ID" value="EHP68280.1"/>
    <property type="molecule type" value="Genomic_DNA"/>
</dbReference>
<evidence type="ECO:0000313" key="3">
    <source>
        <dbReference type="Proteomes" id="UP000003980"/>
    </source>
</evidence>
<dbReference type="HOGENOM" id="CLU_616268_0_0_2"/>
<dbReference type="AlphaFoldDB" id="H2C804"/>
<proteinExistence type="predicted"/>
<protein>
    <submittedName>
        <fullName evidence="2">Glycosyltransferase</fullName>
    </submittedName>
</protein>
<dbReference type="InterPro" id="IPR050194">
    <property type="entry name" value="Glycosyltransferase_grp1"/>
</dbReference>
<dbReference type="CDD" id="cd03801">
    <property type="entry name" value="GT4_PimA-like"/>
    <property type="match status" value="1"/>
</dbReference>
<gene>
    <name evidence="2" type="ORF">MetMK1DRAFT_00027040</name>
</gene>
<accession>H2C804</accession>
<evidence type="ECO:0000259" key="1">
    <source>
        <dbReference type="Pfam" id="PF00534"/>
    </source>
</evidence>
<dbReference type="RefSeq" id="WP_009074515.1">
    <property type="nucleotide sequence ID" value="NZ_JH597770.1"/>
</dbReference>
<evidence type="ECO:0000313" key="2">
    <source>
        <dbReference type="EMBL" id="EHP68280.1"/>
    </source>
</evidence>
<dbReference type="Proteomes" id="UP000003980">
    <property type="component" value="Unassembled WGS sequence"/>
</dbReference>
<dbReference type="InterPro" id="IPR001296">
    <property type="entry name" value="Glyco_trans_1"/>
</dbReference>
<dbReference type="PANTHER" id="PTHR45947:SF3">
    <property type="entry name" value="SULFOQUINOVOSYL TRANSFERASE SQD2"/>
    <property type="match status" value="1"/>
</dbReference>
<dbReference type="PANTHER" id="PTHR45947">
    <property type="entry name" value="SULFOQUINOVOSYL TRANSFERASE SQD2"/>
    <property type="match status" value="1"/>
</dbReference>